<protein>
    <submittedName>
        <fullName evidence="8">Putative transporter YycB</fullName>
    </submittedName>
</protein>
<evidence type="ECO:0000256" key="4">
    <source>
        <dbReference type="ARBA" id="ARBA00022989"/>
    </source>
</evidence>
<evidence type="ECO:0000259" key="7">
    <source>
        <dbReference type="PROSITE" id="PS50850"/>
    </source>
</evidence>
<evidence type="ECO:0000256" key="5">
    <source>
        <dbReference type="ARBA" id="ARBA00023136"/>
    </source>
</evidence>
<name>A0A1E3KY93_9BACL</name>
<feature type="transmembrane region" description="Helical" evidence="6">
    <location>
        <begin position="308"/>
        <end position="332"/>
    </location>
</feature>
<dbReference type="GO" id="GO:0022857">
    <property type="term" value="F:transmembrane transporter activity"/>
    <property type="evidence" value="ECO:0007669"/>
    <property type="project" value="InterPro"/>
</dbReference>
<keyword evidence="2" id="KW-0813">Transport</keyword>
<dbReference type="CDD" id="cd17339">
    <property type="entry name" value="MFS_NIMT_CynX_like"/>
    <property type="match status" value="1"/>
</dbReference>
<dbReference type="Proteomes" id="UP000094578">
    <property type="component" value="Unassembled WGS sequence"/>
</dbReference>
<evidence type="ECO:0000256" key="1">
    <source>
        <dbReference type="ARBA" id="ARBA00004651"/>
    </source>
</evidence>
<evidence type="ECO:0000256" key="6">
    <source>
        <dbReference type="SAM" id="Phobius"/>
    </source>
</evidence>
<keyword evidence="5 6" id="KW-0472">Membrane</keyword>
<dbReference type="Gene3D" id="1.20.1250.20">
    <property type="entry name" value="MFS general substrate transporter like domains"/>
    <property type="match status" value="1"/>
</dbReference>
<dbReference type="InterPro" id="IPR052524">
    <property type="entry name" value="MFS_Cyanate_Porter"/>
</dbReference>
<evidence type="ECO:0000256" key="2">
    <source>
        <dbReference type="ARBA" id="ARBA00022448"/>
    </source>
</evidence>
<accession>A0A1E3KY93</accession>
<dbReference type="GO" id="GO:0005886">
    <property type="term" value="C:plasma membrane"/>
    <property type="evidence" value="ECO:0007669"/>
    <property type="project" value="UniProtKB-SubCell"/>
</dbReference>
<dbReference type="InterPro" id="IPR020846">
    <property type="entry name" value="MFS_dom"/>
</dbReference>
<feature type="transmembrane region" description="Helical" evidence="6">
    <location>
        <begin position="218"/>
        <end position="240"/>
    </location>
</feature>
<keyword evidence="4 6" id="KW-1133">Transmembrane helix</keyword>
<comment type="caution">
    <text evidence="8">The sequence shown here is derived from an EMBL/GenBank/DDBJ whole genome shotgun (WGS) entry which is preliminary data.</text>
</comment>
<feature type="transmembrane region" description="Helical" evidence="6">
    <location>
        <begin position="260"/>
        <end position="277"/>
    </location>
</feature>
<dbReference type="InterPro" id="IPR036259">
    <property type="entry name" value="MFS_trans_sf"/>
</dbReference>
<proteinExistence type="predicted"/>
<dbReference type="PANTHER" id="PTHR23523:SF2">
    <property type="entry name" value="2-NITROIMIDAZOLE TRANSPORTER"/>
    <property type="match status" value="1"/>
</dbReference>
<feature type="domain" description="Major facilitator superfamily (MFS) profile" evidence="7">
    <location>
        <begin position="21"/>
        <end position="399"/>
    </location>
</feature>
<comment type="subcellular location">
    <subcellularLocation>
        <location evidence="1">Cell membrane</location>
        <topology evidence="1">Multi-pass membrane protein</topology>
    </subcellularLocation>
</comment>
<gene>
    <name evidence="8" type="ORF">PTI45_04306</name>
</gene>
<feature type="transmembrane region" description="Helical" evidence="6">
    <location>
        <begin position="140"/>
        <end position="166"/>
    </location>
</feature>
<feature type="transmembrane region" description="Helical" evidence="6">
    <location>
        <begin position="55"/>
        <end position="76"/>
    </location>
</feature>
<feature type="transmembrane region" description="Helical" evidence="6">
    <location>
        <begin position="376"/>
        <end position="396"/>
    </location>
</feature>
<evidence type="ECO:0000256" key="3">
    <source>
        <dbReference type="ARBA" id="ARBA00022692"/>
    </source>
</evidence>
<dbReference type="RefSeq" id="WP_069329611.1">
    <property type="nucleotide sequence ID" value="NZ_MDER01000086.1"/>
</dbReference>
<dbReference type="PATRIC" id="fig|1886670.3.peg.4337"/>
<feature type="transmembrane region" description="Helical" evidence="6">
    <location>
        <begin position="83"/>
        <end position="101"/>
    </location>
</feature>
<organism evidence="8 9">
    <name type="scientific">Paenibacillus nuruki</name>
    <dbReference type="NCBI Taxonomy" id="1886670"/>
    <lineage>
        <taxon>Bacteria</taxon>
        <taxon>Bacillati</taxon>
        <taxon>Bacillota</taxon>
        <taxon>Bacilli</taxon>
        <taxon>Bacillales</taxon>
        <taxon>Paenibacillaceae</taxon>
        <taxon>Paenibacillus</taxon>
    </lineage>
</organism>
<evidence type="ECO:0000313" key="9">
    <source>
        <dbReference type="Proteomes" id="UP000094578"/>
    </source>
</evidence>
<feature type="transmembrane region" description="Helical" evidence="6">
    <location>
        <begin position="20"/>
        <end position="43"/>
    </location>
</feature>
<reference evidence="8 9" key="1">
    <citation type="submission" date="2016-08" db="EMBL/GenBank/DDBJ databases">
        <title>Genome sequencing of Paenibacillus sp. TI45-13ar, isolated from Korean traditional nuruk.</title>
        <authorList>
            <person name="Kim S.-J."/>
        </authorList>
    </citation>
    <scope>NUCLEOTIDE SEQUENCE [LARGE SCALE GENOMIC DNA]</scope>
    <source>
        <strain evidence="8 9">TI45-13ar</strain>
    </source>
</reference>
<dbReference type="PANTHER" id="PTHR23523">
    <property type="match status" value="1"/>
</dbReference>
<sequence length="411" mass="44999">MNRTSLNDAESGLSLRNPLFVLICILFTAINMRSPITAISPLLDLIRHDFPVSNTMAGFLTTIPLVAFAILSPFVAKLAGKYGMERIIIISLMVLTIGGWLRPFGGLPMLLIGTFLTGLAIAIVNVILPGMIKREFPFRVGIMTSIYSICMNVFAATASAVSLPLANTGLGWKGSILIWTVLAMVALILWIPQQRYNQPAKLMKHSVKATRSVWRSPLAWKITIFMGMQSMIFYVSIAWLPDILQEQGLTNIQSGYMLSLMQFSMLPFNFIIPILAAKLKTQRPLVLFTVMLYLISLLGIIFVDGYLWWTATCLILLGIAGASSFSLSMMFFSLRTHTANQAADLSGMSQSIGYLLAACGPTLFGILHDVTGNWKLPLSILVIATFVILYTGMMAGGKGFIHPEEKTASAG</sequence>
<dbReference type="SUPFAM" id="SSF103473">
    <property type="entry name" value="MFS general substrate transporter"/>
    <property type="match status" value="1"/>
</dbReference>
<evidence type="ECO:0000313" key="8">
    <source>
        <dbReference type="EMBL" id="ODP26466.1"/>
    </source>
</evidence>
<feature type="transmembrane region" description="Helical" evidence="6">
    <location>
        <begin position="284"/>
        <end position="302"/>
    </location>
</feature>
<dbReference type="AlphaFoldDB" id="A0A1E3KY93"/>
<dbReference type="Pfam" id="PF07690">
    <property type="entry name" value="MFS_1"/>
    <property type="match status" value="1"/>
</dbReference>
<dbReference type="STRING" id="1886670.PTI45_04306"/>
<feature type="transmembrane region" description="Helical" evidence="6">
    <location>
        <begin position="172"/>
        <end position="191"/>
    </location>
</feature>
<keyword evidence="9" id="KW-1185">Reference proteome</keyword>
<feature type="transmembrane region" description="Helical" evidence="6">
    <location>
        <begin position="352"/>
        <end position="370"/>
    </location>
</feature>
<dbReference type="InterPro" id="IPR011701">
    <property type="entry name" value="MFS"/>
</dbReference>
<feature type="transmembrane region" description="Helical" evidence="6">
    <location>
        <begin position="107"/>
        <end position="128"/>
    </location>
</feature>
<keyword evidence="3 6" id="KW-0812">Transmembrane</keyword>
<dbReference type="EMBL" id="MDER01000086">
    <property type="protein sequence ID" value="ODP26466.1"/>
    <property type="molecule type" value="Genomic_DNA"/>
</dbReference>
<dbReference type="PROSITE" id="PS50850">
    <property type="entry name" value="MFS"/>
    <property type="match status" value="1"/>
</dbReference>